<sequence length="140" mass="14201">MACSGPQLRSRKGKALLLPLALVFATSLLALHSQAGAVLRRADTTAFVGPAPRVGLSRTAASLLPLVSVAGAPLFGSAAHAEINVEAYAAAAGVSTDDARSMLMGDRVDPAGQVGSAFVDTIFDTVLPFTIGFGIALPLQ</sequence>
<dbReference type="EMBL" id="CAJNNV010031640">
    <property type="protein sequence ID" value="CAE8637197.1"/>
    <property type="molecule type" value="Genomic_DNA"/>
</dbReference>
<organism evidence="1 3">
    <name type="scientific">Polarella glacialis</name>
    <name type="common">Dinoflagellate</name>
    <dbReference type="NCBI Taxonomy" id="89957"/>
    <lineage>
        <taxon>Eukaryota</taxon>
        <taxon>Sar</taxon>
        <taxon>Alveolata</taxon>
        <taxon>Dinophyceae</taxon>
        <taxon>Suessiales</taxon>
        <taxon>Suessiaceae</taxon>
        <taxon>Polarella</taxon>
    </lineage>
</organism>
<reference evidence="1" key="1">
    <citation type="submission" date="2021-02" db="EMBL/GenBank/DDBJ databases">
        <authorList>
            <person name="Dougan E. K."/>
            <person name="Rhodes N."/>
            <person name="Thang M."/>
            <person name="Chan C."/>
        </authorList>
    </citation>
    <scope>NUCLEOTIDE SEQUENCE</scope>
</reference>
<accession>A0A813HFR2</accession>
<proteinExistence type="predicted"/>
<keyword evidence="3" id="KW-1185">Reference proteome</keyword>
<dbReference type="Proteomes" id="UP000654075">
    <property type="component" value="Unassembled WGS sequence"/>
</dbReference>
<evidence type="ECO:0000313" key="3">
    <source>
        <dbReference type="Proteomes" id="UP000654075"/>
    </source>
</evidence>
<dbReference type="AlphaFoldDB" id="A0A813HFR2"/>
<evidence type="ECO:0000313" key="2">
    <source>
        <dbReference type="EMBL" id="CAE8733520.1"/>
    </source>
</evidence>
<comment type="caution">
    <text evidence="1">The sequence shown here is derived from an EMBL/GenBank/DDBJ whole genome shotgun (WGS) entry which is preliminary data.</text>
</comment>
<name>A0A813HFR2_POLGL</name>
<evidence type="ECO:0000313" key="1">
    <source>
        <dbReference type="EMBL" id="CAE8637197.1"/>
    </source>
</evidence>
<dbReference type="Proteomes" id="UP000626109">
    <property type="component" value="Unassembled WGS sequence"/>
</dbReference>
<gene>
    <name evidence="1" type="ORF">PGLA1383_LOCUS52587</name>
    <name evidence="2" type="ORF">PGLA2088_LOCUS46873</name>
</gene>
<dbReference type="EMBL" id="CAJNNW010036352">
    <property type="protein sequence ID" value="CAE8733520.1"/>
    <property type="molecule type" value="Genomic_DNA"/>
</dbReference>
<protein>
    <submittedName>
        <fullName evidence="1">Uncharacterized protein</fullName>
    </submittedName>
</protein>